<organism evidence="1 2">
    <name type="scientific">candidate division WWE3 bacterium</name>
    <dbReference type="NCBI Taxonomy" id="2053526"/>
    <lineage>
        <taxon>Bacteria</taxon>
        <taxon>Katanobacteria</taxon>
    </lineage>
</organism>
<reference evidence="1 2" key="1">
    <citation type="journal article" date="2018" name="Nat. Biotechnol.">
        <title>A standardized bacterial taxonomy based on genome phylogeny substantially revises the tree of life.</title>
        <authorList>
            <person name="Parks D.H."/>
            <person name="Chuvochina M."/>
            <person name="Waite D.W."/>
            <person name="Rinke C."/>
            <person name="Skarshewski A."/>
            <person name="Chaumeil P.A."/>
            <person name="Hugenholtz P."/>
        </authorList>
    </citation>
    <scope>NUCLEOTIDE SEQUENCE [LARGE SCALE GENOMIC DNA]</scope>
    <source>
        <strain evidence="1">UBA11701</strain>
    </source>
</reference>
<accession>A0A3D0ZRY1</accession>
<name>A0A3D0ZRY1_UNCKA</name>
<gene>
    <name evidence="1" type="ORF">DEP93_03215</name>
</gene>
<evidence type="ECO:0000313" key="2">
    <source>
        <dbReference type="Proteomes" id="UP000263336"/>
    </source>
</evidence>
<dbReference type="EMBL" id="DOZN01000020">
    <property type="protein sequence ID" value="HCC42458.1"/>
    <property type="molecule type" value="Genomic_DNA"/>
</dbReference>
<comment type="caution">
    <text evidence="1">The sequence shown here is derived from an EMBL/GenBank/DDBJ whole genome shotgun (WGS) entry which is preliminary data.</text>
</comment>
<sequence length="83" mass="9912">MKINFAGPEDLSRAMKLGEKNHVFEGQHYTVDAERNTITFHPEYETEQQRFIKALRRIRFAHDYKQICYSTIADPEPEQKYAY</sequence>
<dbReference type="Proteomes" id="UP000263336">
    <property type="component" value="Unassembled WGS sequence"/>
</dbReference>
<evidence type="ECO:0000313" key="1">
    <source>
        <dbReference type="EMBL" id="HCC42458.1"/>
    </source>
</evidence>
<protein>
    <submittedName>
        <fullName evidence="1">Uncharacterized protein</fullName>
    </submittedName>
</protein>
<dbReference type="AlphaFoldDB" id="A0A3D0ZRY1"/>
<proteinExistence type="predicted"/>